<keyword evidence="7" id="KW-1185">Reference proteome</keyword>
<dbReference type="Proteomes" id="UP000516437">
    <property type="component" value="Chromosome 1"/>
</dbReference>
<dbReference type="GO" id="GO:0071949">
    <property type="term" value="F:FAD binding"/>
    <property type="evidence" value="ECO:0007669"/>
    <property type="project" value="InterPro"/>
</dbReference>
<dbReference type="InterPro" id="IPR002938">
    <property type="entry name" value="FAD-bd"/>
</dbReference>
<evidence type="ECO:0000256" key="3">
    <source>
        <dbReference type="ARBA" id="ARBA00024018"/>
    </source>
</evidence>
<accession>A0A6A1WV62</accession>
<gene>
    <name evidence="6" type="ORF">CJ030_MR1G002134</name>
</gene>
<dbReference type="AlphaFoldDB" id="A0A6A1WV62"/>
<dbReference type="EMBL" id="RXIC02000019">
    <property type="protein sequence ID" value="KAB1227617.1"/>
    <property type="molecule type" value="Genomic_DNA"/>
</dbReference>
<feature type="domain" description="FAD-binding" evidence="5">
    <location>
        <begin position="6"/>
        <end position="71"/>
    </location>
</feature>
<evidence type="ECO:0000313" key="6">
    <source>
        <dbReference type="EMBL" id="KAB1227617.1"/>
    </source>
</evidence>
<evidence type="ECO:0000259" key="5">
    <source>
        <dbReference type="Pfam" id="PF01494"/>
    </source>
</evidence>
<evidence type="ECO:0000256" key="2">
    <source>
        <dbReference type="ARBA" id="ARBA00023033"/>
    </source>
</evidence>
<protein>
    <submittedName>
        <fullName evidence="6">3-hydroxybenzoate 6-hydroxylase 1</fullName>
    </submittedName>
</protein>
<dbReference type="OrthoDB" id="1878542at2759"/>
<comment type="caution">
    <text evidence="6">The sequence shown here is derived from an EMBL/GenBank/DDBJ whole genome shotgun (WGS) entry which is preliminary data.</text>
</comment>
<evidence type="ECO:0000256" key="4">
    <source>
        <dbReference type="SAM" id="Phobius"/>
    </source>
</evidence>
<dbReference type="SUPFAM" id="SSF51905">
    <property type="entry name" value="FAD/NAD(P)-binding domain"/>
    <property type="match status" value="1"/>
</dbReference>
<dbReference type="Gene3D" id="3.50.50.60">
    <property type="entry name" value="FAD/NAD(P)-binding domain"/>
    <property type="match status" value="1"/>
</dbReference>
<dbReference type="GO" id="GO:0004497">
    <property type="term" value="F:monooxygenase activity"/>
    <property type="evidence" value="ECO:0007669"/>
    <property type="project" value="UniProtKB-KW"/>
</dbReference>
<dbReference type="PANTHER" id="PTHR45934">
    <property type="entry name" value="FAD/NAD(P)-BINDING OXIDOREDUCTASE FAMILY PROTEIN"/>
    <property type="match status" value="1"/>
</dbReference>
<keyword evidence="1" id="KW-0560">Oxidoreductase</keyword>
<dbReference type="InterPro" id="IPR036188">
    <property type="entry name" value="FAD/NAD-bd_sf"/>
</dbReference>
<evidence type="ECO:0000313" key="7">
    <source>
        <dbReference type="Proteomes" id="UP000516437"/>
    </source>
</evidence>
<proteinExistence type="inferred from homology"/>
<feature type="transmembrane region" description="Helical" evidence="4">
    <location>
        <begin position="6"/>
        <end position="23"/>
    </location>
</feature>
<evidence type="ECO:0000256" key="1">
    <source>
        <dbReference type="ARBA" id="ARBA00023002"/>
    </source>
</evidence>
<reference evidence="6 7" key="1">
    <citation type="journal article" date="2019" name="Plant Biotechnol. J.">
        <title>The red bayberry genome and genetic basis of sex determination.</title>
        <authorList>
            <person name="Jia H.M."/>
            <person name="Jia H.J."/>
            <person name="Cai Q.L."/>
            <person name="Wang Y."/>
            <person name="Zhao H.B."/>
            <person name="Yang W.F."/>
            <person name="Wang G.Y."/>
            <person name="Li Y.H."/>
            <person name="Zhan D.L."/>
            <person name="Shen Y.T."/>
            <person name="Niu Q.F."/>
            <person name="Chang L."/>
            <person name="Qiu J."/>
            <person name="Zhao L."/>
            <person name="Xie H.B."/>
            <person name="Fu W.Y."/>
            <person name="Jin J."/>
            <person name="Li X.W."/>
            <person name="Jiao Y."/>
            <person name="Zhou C.C."/>
            <person name="Tu T."/>
            <person name="Chai C.Y."/>
            <person name="Gao J.L."/>
            <person name="Fan L.J."/>
            <person name="van de Weg E."/>
            <person name="Wang J.Y."/>
            <person name="Gao Z.S."/>
        </authorList>
    </citation>
    <scope>NUCLEOTIDE SEQUENCE [LARGE SCALE GENOMIC DNA]</scope>
    <source>
        <tissue evidence="6">Leaves</tissue>
    </source>
</reference>
<comment type="similarity">
    <text evidence="3">Belongs to the 3-hydroxybenzoate 6-hydroxylase family.</text>
</comment>
<keyword evidence="4" id="KW-0472">Membrane</keyword>
<dbReference type="PANTHER" id="PTHR45934:SF20">
    <property type="entry name" value="MONOOXYGENASE 2-RELATED"/>
    <property type="match status" value="1"/>
</dbReference>
<keyword evidence="4" id="KW-1133">Transmembrane helix</keyword>
<sequence length="74" mass="7886">MEVVEDIVIVGAGIAGLITSLGLHRQGIRSLVLESSGSLRNTGFALTTWANAWKALDAVGLGDTLRQHHQRLHG</sequence>
<keyword evidence="4" id="KW-0812">Transmembrane</keyword>
<organism evidence="6 7">
    <name type="scientific">Morella rubra</name>
    <name type="common">Chinese bayberry</name>
    <dbReference type="NCBI Taxonomy" id="262757"/>
    <lineage>
        <taxon>Eukaryota</taxon>
        <taxon>Viridiplantae</taxon>
        <taxon>Streptophyta</taxon>
        <taxon>Embryophyta</taxon>
        <taxon>Tracheophyta</taxon>
        <taxon>Spermatophyta</taxon>
        <taxon>Magnoliopsida</taxon>
        <taxon>eudicotyledons</taxon>
        <taxon>Gunneridae</taxon>
        <taxon>Pentapetalae</taxon>
        <taxon>rosids</taxon>
        <taxon>fabids</taxon>
        <taxon>Fagales</taxon>
        <taxon>Myricaceae</taxon>
        <taxon>Morella</taxon>
    </lineage>
</organism>
<dbReference type="InterPro" id="IPR044560">
    <property type="entry name" value="MOase"/>
</dbReference>
<name>A0A6A1WV62_9ROSI</name>
<dbReference type="Pfam" id="PF01494">
    <property type="entry name" value="FAD_binding_3"/>
    <property type="match status" value="1"/>
</dbReference>
<keyword evidence="2" id="KW-0503">Monooxygenase</keyword>